<feature type="transmembrane region" description="Helical" evidence="1">
    <location>
        <begin position="27"/>
        <end position="46"/>
    </location>
</feature>
<dbReference type="AlphaFoldDB" id="A0A1J8R189"/>
<keyword evidence="1" id="KW-0472">Membrane</keyword>
<comment type="caution">
    <text evidence="2">The sequence shown here is derived from an EMBL/GenBank/DDBJ whole genome shotgun (WGS) entry which is preliminary data.</text>
</comment>
<proteinExistence type="predicted"/>
<evidence type="ECO:0000256" key="1">
    <source>
        <dbReference type="SAM" id="Phobius"/>
    </source>
</evidence>
<keyword evidence="3" id="KW-1185">Reference proteome</keyword>
<dbReference type="Proteomes" id="UP000183567">
    <property type="component" value="Unassembled WGS sequence"/>
</dbReference>
<sequence length="52" mass="5706">MDRYVLPDDEFAEIYVVHIVSKGRSRALPATVGIIVILLPLGIAIGENLMLL</sequence>
<name>A0A1J8R189_9AGAM</name>
<protein>
    <submittedName>
        <fullName evidence="2">Uncharacterized protein</fullName>
    </submittedName>
</protein>
<dbReference type="EMBL" id="LVVM01001047">
    <property type="protein sequence ID" value="OJA19409.1"/>
    <property type="molecule type" value="Genomic_DNA"/>
</dbReference>
<gene>
    <name evidence="2" type="ORF">AZE42_13225</name>
</gene>
<keyword evidence="1" id="KW-0812">Transmembrane</keyword>
<evidence type="ECO:0000313" key="3">
    <source>
        <dbReference type="Proteomes" id="UP000183567"/>
    </source>
</evidence>
<evidence type="ECO:0000313" key="2">
    <source>
        <dbReference type="EMBL" id="OJA19409.1"/>
    </source>
</evidence>
<reference evidence="2 3" key="1">
    <citation type="submission" date="2016-03" db="EMBL/GenBank/DDBJ databases">
        <title>Comparative genomics of the ectomycorrhizal sister species Rhizopogon vinicolor and Rhizopogon vesiculosus (Basidiomycota: Boletales) reveals a divergence of the mating type B locus.</title>
        <authorList>
            <person name="Mujic A.B."/>
            <person name="Kuo A."/>
            <person name="Tritt A."/>
            <person name="Lipzen A."/>
            <person name="Chen C."/>
            <person name="Johnson J."/>
            <person name="Sharma A."/>
            <person name="Barry K."/>
            <person name="Grigoriev I.V."/>
            <person name="Spatafora J.W."/>
        </authorList>
    </citation>
    <scope>NUCLEOTIDE SEQUENCE [LARGE SCALE GENOMIC DNA]</scope>
    <source>
        <strain evidence="2 3">AM-OR11-056</strain>
    </source>
</reference>
<keyword evidence="1" id="KW-1133">Transmembrane helix</keyword>
<organism evidence="2 3">
    <name type="scientific">Rhizopogon vesiculosus</name>
    <dbReference type="NCBI Taxonomy" id="180088"/>
    <lineage>
        <taxon>Eukaryota</taxon>
        <taxon>Fungi</taxon>
        <taxon>Dikarya</taxon>
        <taxon>Basidiomycota</taxon>
        <taxon>Agaricomycotina</taxon>
        <taxon>Agaricomycetes</taxon>
        <taxon>Agaricomycetidae</taxon>
        <taxon>Boletales</taxon>
        <taxon>Suillineae</taxon>
        <taxon>Rhizopogonaceae</taxon>
        <taxon>Rhizopogon</taxon>
    </lineage>
</organism>
<accession>A0A1J8R189</accession>